<feature type="region of interest" description="Disordered" evidence="1">
    <location>
        <begin position="227"/>
        <end position="277"/>
    </location>
</feature>
<sequence length="371" mass="41027">MAHGKHVKKPWYLKNSLDDYFVDDRAATVDRDPEANFVPGVAQYADDEYKGLQLPPNPIGRPKNVTTGKNTRVSQRQAARKATERTSMLFEEYGKIVDEDEASSEEESRVTRRGLEKEAEEFVATIRPREPARTYSRPQGLGFISMTRQETSSSTSGRGGRKRRAKTTVGTAKRSLRRRVLDRQDLADDREVTLGREIDGTTDSDIAKVGKVEEVIHVAVAPVIQTAPASTAPPQPTPFEAPGPVQSRSGNVPGHDGKETQYHKTNEPGTSAESRSVSAESRISSIILQWAQVEEVIVHERFVNAAYLTVAGLRSSIVDDLARELGITDYADTADHLNEIRQNEHKGARVEAARALGRVIMDRMIVGIKSE</sequence>
<organism evidence="2 3">
    <name type="scientific">Colletotrichum asianum</name>
    <dbReference type="NCBI Taxonomy" id="702518"/>
    <lineage>
        <taxon>Eukaryota</taxon>
        <taxon>Fungi</taxon>
        <taxon>Dikarya</taxon>
        <taxon>Ascomycota</taxon>
        <taxon>Pezizomycotina</taxon>
        <taxon>Sordariomycetes</taxon>
        <taxon>Hypocreomycetidae</taxon>
        <taxon>Glomerellales</taxon>
        <taxon>Glomerellaceae</taxon>
        <taxon>Colletotrichum</taxon>
        <taxon>Colletotrichum gloeosporioides species complex</taxon>
    </lineage>
</organism>
<feature type="region of interest" description="Disordered" evidence="1">
    <location>
        <begin position="148"/>
        <end position="173"/>
    </location>
</feature>
<dbReference type="OrthoDB" id="4827717at2759"/>
<reference evidence="2 3" key="1">
    <citation type="submission" date="2019-12" db="EMBL/GenBank/DDBJ databases">
        <title>A genome sequence resource for the geographically widespread anthracnose pathogen Colletotrichum asianum.</title>
        <authorList>
            <person name="Meng Y."/>
        </authorList>
    </citation>
    <scope>NUCLEOTIDE SEQUENCE [LARGE SCALE GENOMIC DNA]</scope>
    <source>
        <strain evidence="2 3">ICMP 18580</strain>
    </source>
</reference>
<evidence type="ECO:0000313" key="3">
    <source>
        <dbReference type="Proteomes" id="UP000434172"/>
    </source>
</evidence>
<protein>
    <submittedName>
        <fullName evidence="2">Uncharacterized protein</fullName>
    </submittedName>
</protein>
<feature type="region of interest" description="Disordered" evidence="1">
    <location>
        <begin position="50"/>
        <end position="84"/>
    </location>
</feature>
<comment type="caution">
    <text evidence="2">The sequence shown here is derived from an EMBL/GenBank/DDBJ whole genome shotgun (WGS) entry which is preliminary data.</text>
</comment>
<keyword evidence="3" id="KW-1185">Reference proteome</keyword>
<gene>
    <name evidence="2" type="ORF">GQ607_002824</name>
</gene>
<name>A0A8H3WQD7_9PEZI</name>
<evidence type="ECO:0000256" key="1">
    <source>
        <dbReference type="SAM" id="MobiDB-lite"/>
    </source>
</evidence>
<proteinExistence type="predicted"/>
<evidence type="ECO:0000313" key="2">
    <source>
        <dbReference type="EMBL" id="KAF0330057.1"/>
    </source>
</evidence>
<dbReference type="AlphaFoldDB" id="A0A8H3WQD7"/>
<dbReference type="EMBL" id="WOWK01000009">
    <property type="protein sequence ID" value="KAF0330057.1"/>
    <property type="molecule type" value="Genomic_DNA"/>
</dbReference>
<feature type="compositionally biased region" description="Pro residues" evidence="1">
    <location>
        <begin position="231"/>
        <end position="241"/>
    </location>
</feature>
<dbReference type="Proteomes" id="UP000434172">
    <property type="component" value="Unassembled WGS sequence"/>
</dbReference>
<accession>A0A8H3WQD7</accession>
<feature type="compositionally biased region" description="Polar residues" evidence="1">
    <location>
        <begin position="64"/>
        <end position="77"/>
    </location>
</feature>
<feature type="compositionally biased region" description="Basic and acidic residues" evidence="1">
    <location>
        <begin position="255"/>
        <end position="266"/>
    </location>
</feature>